<dbReference type="Proteomes" id="UP001374584">
    <property type="component" value="Unassembled WGS sequence"/>
</dbReference>
<sequence length="66" mass="7560">MLLQHSRGINLELQWSLLNVTLELCRASDLLRLGRIFEIFERFSVLRRTQLMGKLGKGNSNCVLSA</sequence>
<gene>
    <name evidence="1" type="ORF">VNO80_21866</name>
</gene>
<dbReference type="AlphaFoldDB" id="A0AAN9M4M6"/>
<keyword evidence="2" id="KW-1185">Reference proteome</keyword>
<comment type="caution">
    <text evidence="1">The sequence shown here is derived from an EMBL/GenBank/DDBJ whole genome shotgun (WGS) entry which is preliminary data.</text>
</comment>
<proteinExistence type="predicted"/>
<name>A0AAN9M4M6_PHACN</name>
<reference evidence="1 2" key="1">
    <citation type="submission" date="2024-01" db="EMBL/GenBank/DDBJ databases">
        <title>The genomes of 5 underutilized Papilionoideae crops provide insights into root nodulation and disease resistanc.</title>
        <authorList>
            <person name="Jiang F."/>
        </authorList>
    </citation>
    <scope>NUCLEOTIDE SEQUENCE [LARGE SCALE GENOMIC DNA]</scope>
    <source>
        <strain evidence="1">JINMINGXINNONG_FW02</strain>
        <tissue evidence="1">Leaves</tissue>
    </source>
</reference>
<accession>A0AAN9M4M6</accession>
<organism evidence="1 2">
    <name type="scientific">Phaseolus coccineus</name>
    <name type="common">Scarlet runner bean</name>
    <name type="synonym">Phaseolus multiflorus</name>
    <dbReference type="NCBI Taxonomy" id="3886"/>
    <lineage>
        <taxon>Eukaryota</taxon>
        <taxon>Viridiplantae</taxon>
        <taxon>Streptophyta</taxon>
        <taxon>Embryophyta</taxon>
        <taxon>Tracheophyta</taxon>
        <taxon>Spermatophyta</taxon>
        <taxon>Magnoliopsida</taxon>
        <taxon>eudicotyledons</taxon>
        <taxon>Gunneridae</taxon>
        <taxon>Pentapetalae</taxon>
        <taxon>rosids</taxon>
        <taxon>fabids</taxon>
        <taxon>Fabales</taxon>
        <taxon>Fabaceae</taxon>
        <taxon>Papilionoideae</taxon>
        <taxon>50 kb inversion clade</taxon>
        <taxon>NPAAA clade</taxon>
        <taxon>indigoferoid/millettioid clade</taxon>
        <taxon>Phaseoleae</taxon>
        <taxon>Phaseolus</taxon>
    </lineage>
</organism>
<dbReference type="EMBL" id="JAYMYR010000008">
    <property type="protein sequence ID" value="KAK7347336.1"/>
    <property type="molecule type" value="Genomic_DNA"/>
</dbReference>
<evidence type="ECO:0000313" key="2">
    <source>
        <dbReference type="Proteomes" id="UP001374584"/>
    </source>
</evidence>
<protein>
    <submittedName>
        <fullName evidence="1">Uncharacterized protein</fullName>
    </submittedName>
</protein>
<evidence type="ECO:0000313" key="1">
    <source>
        <dbReference type="EMBL" id="KAK7347336.1"/>
    </source>
</evidence>